<feature type="compositionally biased region" description="Polar residues" evidence="1">
    <location>
        <begin position="25"/>
        <end position="38"/>
    </location>
</feature>
<dbReference type="Proteomes" id="UP000239833">
    <property type="component" value="Plasmid unnamed1"/>
</dbReference>
<evidence type="ECO:0000313" key="3">
    <source>
        <dbReference type="Proteomes" id="UP000239833"/>
    </source>
</evidence>
<name>A0A2L1U777_9BACL</name>
<keyword evidence="2" id="KW-0614">Plasmid</keyword>
<gene>
    <name evidence="2" type="ORF">ERICIII_04790</name>
</gene>
<evidence type="ECO:0000256" key="1">
    <source>
        <dbReference type="SAM" id="MobiDB-lite"/>
    </source>
</evidence>
<reference evidence="3" key="1">
    <citation type="submission" date="2017-02" db="EMBL/GenBank/DDBJ databases">
        <title>Delineation of Paenibacillus larvae strains originating from foulbrood outbreaks.</title>
        <authorList>
            <person name="Beims H."/>
            <person name="Bunk B."/>
            <person name="Sproeer C."/>
            <person name="Mohr K.I."/>
            <person name="Pradella S."/>
            <person name="Guenther G."/>
            <person name="Rohde M."/>
            <person name="von der Ohe W."/>
            <person name="Steinert M."/>
        </authorList>
    </citation>
    <scope>NUCLEOTIDE SEQUENCE [LARGE SCALE GENOMIC DNA]</scope>
    <source>
        <strain evidence="3">Eric_III</strain>
        <plasmid evidence="3">Plasmid unnamed1</plasmid>
    </source>
</reference>
<accession>A0A2L1U777</accession>
<organism evidence="2 3">
    <name type="scientific">Paenibacillus larvae subsp. larvae</name>
    <dbReference type="NCBI Taxonomy" id="147375"/>
    <lineage>
        <taxon>Bacteria</taxon>
        <taxon>Bacillati</taxon>
        <taxon>Bacillota</taxon>
        <taxon>Bacilli</taxon>
        <taxon>Bacillales</taxon>
        <taxon>Paenibacillaceae</taxon>
        <taxon>Paenibacillus</taxon>
    </lineage>
</organism>
<sequence>MLFKQHGNIDISSVMPAKIDYSCSMGENTTNLTNQTPSDPVLPNSVPPGPKPPGPKDVEKQSSTSPWAGIEDMEDDPYS</sequence>
<dbReference type="AlphaFoldDB" id="A0A2L1U777"/>
<feature type="region of interest" description="Disordered" evidence="1">
    <location>
        <begin position="24"/>
        <end position="79"/>
    </location>
</feature>
<evidence type="ECO:0000313" key="2">
    <source>
        <dbReference type="EMBL" id="AVF28794.1"/>
    </source>
</evidence>
<dbReference type="EMBL" id="CP019656">
    <property type="protein sequence ID" value="AVF28794.1"/>
    <property type="molecule type" value="Genomic_DNA"/>
</dbReference>
<geneLocation type="plasmid" evidence="2">
    <name>unnamed1</name>
</geneLocation>
<proteinExistence type="predicted"/>
<protein>
    <submittedName>
        <fullName evidence="2">Uncharacterized protein</fullName>
    </submittedName>
</protein>